<protein>
    <submittedName>
        <fullName evidence="1">Uncharacterized protein</fullName>
    </submittedName>
</protein>
<name>A0ABW2LZD0_9FLAO</name>
<sequence>MHTTPLYKQNDYISGGGSGGGGYTFTGNAAGSMYNYFVNGGSINGISFVNGEARWYTLDGTDSMYVDSNGMANVSSANMNMHRAKLTGNDFDWYGPGGKINWFVSSGGTALENTVGSFRLTNGAYNGSVFSPKYYQSAWTGGSHARITTYNIGKVGGYVGKASFGAAVVMDAAGMIIYKNNPTSPNAVHPIKAGVNTAIGLYSLKVNPALGIVYFGVDAFYPGGWVGNSKHSGAIIDVSRMIEANQRVVPGFNIYRDMPGGF</sequence>
<organism evidence="1 2">
    <name type="scientific">Chryseobacterium zhengzhouense</name>
    <dbReference type="NCBI Taxonomy" id="1636086"/>
    <lineage>
        <taxon>Bacteria</taxon>
        <taxon>Pseudomonadati</taxon>
        <taxon>Bacteroidota</taxon>
        <taxon>Flavobacteriia</taxon>
        <taxon>Flavobacteriales</taxon>
        <taxon>Weeksellaceae</taxon>
        <taxon>Chryseobacterium group</taxon>
        <taxon>Chryseobacterium</taxon>
    </lineage>
</organism>
<evidence type="ECO:0000313" key="1">
    <source>
        <dbReference type="EMBL" id="MFC7346925.1"/>
    </source>
</evidence>
<accession>A0ABW2LZD0</accession>
<proteinExistence type="predicted"/>
<comment type="caution">
    <text evidence="1">The sequence shown here is derived from an EMBL/GenBank/DDBJ whole genome shotgun (WGS) entry which is preliminary data.</text>
</comment>
<dbReference type="EMBL" id="JBHTCR010000003">
    <property type="protein sequence ID" value="MFC7346925.1"/>
    <property type="molecule type" value="Genomic_DNA"/>
</dbReference>
<keyword evidence="2" id="KW-1185">Reference proteome</keyword>
<evidence type="ECO:0000313" key="2">
    <source>
        <dbReference type="Proteomes" id="UP001596550"/>
    </source>
</evidence>
<reference evidence="2" key="1">
    <citation type="journal article" date="2019" name="Int. J. Syst. Evol. Microbiol.">
        <title>The Global Catalogue of Microorganisms (GCM) 10K type strain sequencing project: providing services to taxonomists for standard genome sequencing and annotation.</title>
        <authorList>
            <consortium name="The Broad Institute Genomics Platform"/>
            <consortium name="The Broad Institute Genome Sequencing Center for Infectious Disease"/>
            <person name="Wu L."/>
            <person name="Ma J."/>
        </authorList>
    </citation>
    <scope>NUCLEOTIDE SEQUENCE [LARGE SCALE GENOMIC DNA]</scope>
    <source>
        <strain evidence="2">CCUG 54781</strain>
    </source>
</reference>
<dbReference type="RefSeq" id="WP_378177617.1">
    <property type="nucleotide sequence ID" value="NZ_JBHTCR010000003.1"/>
</dbReference>
<gene>
    <name evidence="1" type="ORF">ACFQO9_09380</name>
</gene>
<dbReference type="Proteomes" id="UP001596550">
    <property type="component" value="Unassembled WGS sequence"/>
</dbReference>